<dbReference type="AlphaFoldDB" id="A0A3G9IBL9"/>
<keyword evidence="4" id="KW-1185">Reference proteome</keyword>
<reference evidence="3 4" key="1">
    <citation type="submission" date="2018-11" db="EMBL/GenBank/DDBJ databases">
        <title>Complete genome sequence of Nocardioides baekrokdamisoli strain KCTC 39748.</title>
        <authorList>
            <person name="Kang S.W."/>
            <person name="Lee K.C."/>
            <person name="Kim K.K."/>
            <person name="Kim J.S."/>
            <person name="Kim D.S."/>
            <person name="Ko S.H."/>
            <person name="Yang S.H."/>
            <person name="Shin Y.K."/>
            <person name="Lee J.S."/>
        </authorList>
    </citation>
    <scope>NUCLEOTIDE SEQUENCE [LARGE SCALE GENOMIC DNA]</scope>
    <source>
        <strain evidence="3 4">KCTC 39748</strain>
    </source>
</reference>
<feature type="transmembrane region" description="Helical" evidence="2">
    <location>
        <begin position="69"/>
        <end position="86"/>
    </location>
</feature>
<organism evidence="3 4">
    <name type="scientific">Nocardioides baekrokdamisoli</name>
    <dbReference type="NCBI Taxonomy" id="1804624"/>
    <lineage>
        <taxon>Bacteria</taxon>
        <taxon>Bacillati</taxon>
        <taxon>Actinomycetota</taxon>
        <taxon>Actinomycetes</taxon>
        <taxon>Propionibacteriales</taxon>
        <taxon>Nocardioidaceae</taxon>
        <taxon>Nocardioides</taxon>
    </lineage>
</organism>
<evidence type="ECO:0000256" key="2">
    <source>
        <dbReference type="SAM" id="Phobius"/>
    </source>
</evidence>
<proteinExistence type="predicted"/>
<evidence type="ECO:0008006" key="5">
    <source>
        <dbReference type="Google" id="ProtNLM"/>
    </source>
</evidence>
<evidence type="ECO:0000313" key="3">
    <source>
        <dbReference type="EMBL" id="BBH16260.1"/>
    </source>
</evidence>
<gene>
    <name evidence="3" type="ORF">Back2_05470</name>
</gene>
<dbReference type="EMBL" id="AP019307">
    <property type="protein sequence ID" value="BBH16260.1"/>
    <property type="molecule type" value="Genomic_DNA"/>
</dbReference>
<protein>
    <recommendedName>
        <fullName evidence="5">Tryptophan-associated transmembrane protein</fullName>
    </recommendedName>
</protein>
<feature type="region of interest" description="Disordered" evidence="1">
    <location>
        <begin position="137"/>
        <end position="169"/>
    </location>
</feature>
<keyword evidence="2" id="KW-0472">Membrane</keyword>
<dbReference type="Pfam" id="PF09534">
    <property type="entry name" value="Trp_oprn_chp"/>
    <property type="match status" value="1"/>
</dbReference>
<accession>A0A3G9IBL9</accession>
<feature type="transmembrane region" description="Helical" evidence="2">
    <location>
        <begin position="106"/>
        <end position="126"/>
    </location>
</feature>
<dbReference type="InterPro" id="IPR019051">
    <property type="entry name" value="Trp_biosyn_TM_oprn/chp"/>
</dbReference>
<feature type="transmembrane region" description="Helical" evidence="2">
    <location>
        <begin position="41"/>
        <end position="62"/>
    </location>
</feature>
<name>A0A3G9IBL9_9ACTN</name>
<sequence length="169" mass="17328">MVLLGVAASGLAAYAGSKDWISSHAVTGASTLMTSQNDDLTSPGTTSLALVALAAWGVLLVTRGWARRTVAILAGIAALGPIPGLWGSAHHLTTSHEGSHATGWPWVAAVSLVLAATAAVLAAIWAPSWPEMGRKYDAPQAPAGIDTDDNAGLWRQLSEGRDPTEDGNP</sequence>
<keyword evidence="2" id="KW-1133">Transmembrane helix</keyword>
<dbReference type="KEGG" id="nbe:Back2_05470"/>
<keyword evidence="2" id="KW-0812">Transmembrane</keyword>
<feature type="compositionally biased region" description="Basic and acidic residues" evidence="1">
    <location>
        <begin position="158"/>
        <end position="169"/>
    </location>
</feature>
<evidence type="ECO:0000313" key="4">
    <source>
        <dbReference type="Proteomes" id="UP000271573"/>
    </source>
</evidence>
<dbReference type="Proteomes" id="UP000271573">
    <property type="component" value="Chromosome"/>
</dbReference>
<evidence type="ECO:0000256" key="1">
    <source>
        <dbReference type="SAM" id="MobiDB-lite"/>
    </source>
</evidence>